<evidence type="ECO:0000313" key="1">
    <source>
        <dbReference type="EMBL" id="TMS32489.1"/>
    </source>
</evidence>
<evidence type="ECO:0000313" key="2">
    <source>
        <dbReference type="Proteomes" id="UP000298663"/>
    </source>
</evidence>
<gene>
    <name evidence="1" type="ORF">L596_000319</name>
</gene>
<dbReference type="EMBL" id="AZBU02000001">
    <property type="protein sequence ID" value="TMS32489.1"/>
    <property type="molecule type" value="Genomic_DNA"/>
</dbReference>
<dbReference type="EMBL" id="CM016762">
    <property type="protein sequence ID" value="TMS32489.1"/>
    <property type="molecule type" value="Genomic_DNA"/>
</dbReference>
<reference evidence="1 2" key="1">
    <citation type="journal article" date="2015" name="Genome Biol.">
        <title>Comparative genomics of Steinernema reveals deeply conserved gene regulatory networks.</title>
        <authorList>
            <person name="Dillman A.R."/>
            <person name="Macchietto M."/>
            <person name="Porter C.F."/>
            <person name="Rogers A."/>
            <person name="Williams B."/>
            <person name="Antoshechkin I."/>
            <person name="Lee M.M."/>
            <person name="Goodwin Z."/>
            <person name="Lu X."/>
            <person name="Lewis E.E."/>
            <person name="Goodrich-Blair H."/>
            <person name="Stock S.P."/>
            <person name="Adams B.J."/>
            <person name="Sternberg P.W."/>
            <person name="Mortazavi A."/>
        </authorList>
    </citation>
    <scope>NUCLEOTIDE SEQUENCE [LARGE SCALE GENOMIC DNA]</scope>
    <source>
        <strain evidence="1 2">ALL</strain>
    </source>
</reference>
<comment type="caution">
    <text evidence="1">The sequence shown here is derived from an EMBL/GenBank/DDBJ whole genome shotgun (WGS) entry which is preliminary data.</text>
</comment>
<dbReference type="Proteomes" id="UP000298663">
    <property type="component" value="Chromosome X"/>
</dbReference>
<proteinExistence type="predicted"/>
<accession>A0A4U8UJ71</accession>
<protein>
    <submittedName>
        <fullName evidence="1">Uncharacterized protein</fullName>
    </submittedName>
</protein>
<dbReference type="AlphaFoldDB" id="A0A4U8UJ71"/>
<organism evidence="1 2">
    <name type="scientific">Steinernema carpocapsae</name>
    <name type="common">Entomopathogenic nematode</name>
    <dbReference type="NCBI Taxonomy" id="34508"/>
    <lineage>
        <taxon>Eukaryota</taxon>
        <taxon>Metazoa</taxon>
        <taxon>Ecdysozoa</taxon>
        <taxon>Nematoda</taxon>
        <taxon>Chromadorea</taxon>
        <taxon>Rhabditida</taxon>
        <taxon>Tylenchina</taxon>
        <taxon>Panagrolaimomorpha</taxon>
        <taxon>Strongyloidoidea</taxon>
        <taxon>Steinernematidae</taxon>
        <taxon>Steinernema</taxon>
    </lineage>
</organism>
<reference evidence="1 2" key="2">
    <citation type="journal article" date="2019" name="G3 (Bethesda)">
        <title>Hybrid Assembly of the Genome of the Entomopathogenic Nematode Steinernema carpocapsae Identifies the X-Chromosome.</title>
        <authorList>
            <person name="Serra L."/>
            <person name="Macchietto M."/>
            <person name="Macias-Munoz A."/>
            <person name="McGill C.J."/>
            <person name="Rodriguez I.M."/>
            <person name="Rodriguez B."/>
            <person name="Murad R."/>
            <person name="Mortazavi A."/>
        </authorList>
    </citation>
    <scope>NUCLEOTIDE SEQUENCE [LARGE SCALE GENOMIC DNA]</scope>
    <source>
        <strain evidence="1 2">ALL</strain>
    </source>
</reference>
<keyword evidence="2" id="KW-1185">Reference proteome</keyword>
<sequence>MKTMPLQLSHPVNKSQFSQHVTWKVELQIPKLEKDLIEEEKNEKDDGDIGSRDFALGRNGVQEPLTNCGHILQSNAYVSVCKMRFEVEIGRKTWIGHGHGRYFHYGFSGAAKARLNIPYYSCCLSETALSRLYRLPDAFGAKARGHQLHPAMDTQRPWPFRSYGHTETMAIQRP</sequence>
<name>A0A4U8UJ71_STECR</name>